<name>A0A5M6IH66_9PROT</name>
<gene>
    <name evidence="2" type="ORF">F1188_02525</name>
</gene>
<keyword evidence="1" id="KW-0732">Signal</keyword>
<protein>
    <submittedName>
        <fullName evidence="2">DUF192 domain-containing protein</fullName>
    </submittedName>
</protein>
<dbReference type="InterPro" id="IPR006311">
    <property type="entry name" value="TAT_signal"/>
</dbReference>
<dbReference type="EMBL" id="VWPJ01000001">
    <property type="protein sequence ID" value="KAA5607651.1"/>
    <property type="molecule type" value="Genomic_DNA"/>
</dbReference>
<dbReference type="Gene3D" id="2.60.120.1140">
    <property type="entry name" value="Protein of unknown function DUF192"/>
    <property type="match status" value="1"/>
</dbReference>
<dbReference type="PROSITE" id="PS51318">
    <property type="entry name" value="TAT"/>
    <property type="match status" value="1"/>
</dbReference>
<comment type="caution">
    <text evidence="2">The sequence shown here is derived from an EMBL/GenBank/DDBJ whole genome shotgun (WGS) entry which is preliminary data.</text>
</comment>
<organism evidence="2 3">
    <name type="scientific">Roseospira marina</name>
    <dbReference type="NCBI Taxonomy" id="140057"/>
    <lineage>
        <taxon>Bacteria</taxon>
        <taxon>Pseudomonadati</taxon>
        <taxon>Pseudomonadota</taxon>
        <taxon>Alphaproteobacteria</taxon>
        <taxon>Rhodospirillales</taxon>
        <taxon>Rhodospirillaceae</taxon>
        <taxon>Roseospira</taxon>
    </lineage>
</organism>
<keyword evidence="3" id="KW-1185">Reference proteome</keyword>
<dbReference type="Pfam" id="PF02643">
    <property type="entry name" value="DUF192"/>
    <property type="match status" value="1"/>
</dbReference>
<dbReference type="InterPro" id="IPR019546">
    <property type="entry name" value="TAT_signal_bac_arc"/>
</dbReference>
<dbReference type="NCBIfam" id="TIGR01409">
    <property type="entry name" value="TAT_signal_seq"/>
    <property type="match status" value="1"/>
</dbReference>
<dbReference type="Proteomes" id="UP000324065">
    <property type="component" value="Unassembled WGS sequence"/>
</dbReference>
<feature type="signal peptide" evidence="1">
    <location>
        <begin position="1"/>
        <end position="32"/>
    </location>
</feature>
<feature type="chain" id="PRO_5024352813" evidence="1">
    <location>
        <begin position="33"/>
        <end position="171"/>
    </location>
</feature>
<evidence type="ECO:0000313" key="2">
    <source>
        <dbReference type="EMBL" id="KAA5607651.1"/>
    </source>
</evidence>
<reference evidence="2 3" key="1">
    <citation type="submission" date="2019-09" db="EMBL/GenBank/DDBJ databases">
        <title>Genome sequence of Roseospira marina, one of the more divergent members of the non-sulfur purple photosynthetic bacterial family, the Rhodospirillaceae.</title>
        <authorList>
            <person name="Meyer T."/>
            <person name="Kyndt J."/>
        </authorList>
    </citation>
    <scope>NUCLEOTIDE SEQUENCE [LARGE SCALE GENOMIC DNA]</scope>
    <source>
        <strain evidence="2 3">DSM 15113</strain>
    </source>
</reference>
<dbReference type="AlphaFoldDB" id="A0A5M6IH66"/>
<proteinExistence type="predicted"/>
<dbReference type="InterPro" id="IPR003795">
    <property type="entry name" value="DUF192"/>
</dbReference>
<dbReference type="OrthoDB" id="9808290at2"/>
<sequence>MPALLSRRALLTGAGVGIVGLAVAAQPWPAQAQEPVAFETDRLAIVTHDGRRYPFTVEVARTPKQRARGLMYRRDMAADHGMLFDYRGVGSRAMWMKNTYIPLDILFLERDGRVWSIAADTTPLSERTIMADGPIRAALEVKAGTCRLLGIEVGDDVRHPLFGDPPLDGPS</sequence>
<dbReference type="PANTHER" id="PTHR37953:SF1">
    <property type="entry name" value="UPF0127 PROTEIN MJ1496"/>
    <property type="match status" value="1"/>
</dbReference>
<evidence type="ECO:0000256" key="1">
    <source>
        <dbReference type="SAM" id="SignalP"/>
    </source>
</evidence>
<evidence type="ECO:0000313" key="3">
    <source>
        <dbReference type="Proteomes" id="UP000324065"/>
    </source>
</evidence>
<dbReference type="PANTHER" id="PTHR37953">
    <property type="entry name" value="UPF0127 PROTEIN MJ1496"/>
    <property type="match status" value="1"/>
</dbReference>
<dbReference type="InterPro" id="IPR038695">
    <property type="entry name" value="Saro_0823-like_sf"/>
</dbReference>
<accession>A0A5M6IH66</accession>